<gene>
    <name evidence="1" type="ORF">IQ241_16995</name>
</gene>
<proteinExistence type="predicted"/>
<reference evidence="1" key="1">
    <citation type="submission" date="2020-10" db="EMBL/GenBank/DDBJ databases">
        <authorList>
            <person name="Castelo-Branco R."/>
            <person name="Eusebio N."/>
            <person name="Adriana R."/>
            <person name="Vieira A."/>
            <person name="Brugerolle De Fraissinette N."/>
            <person name="Rezende De Castro R."/>
            <person name="Schneider M.P."/>
            <person name="Vasconcelos V."/>
            <person name="Leao P.N."/>
        </authorList>
    </citation>
    <scope>NUCLEOTIDE SEQUENCE</scope>
    <source>
        <strain evidence="1">LEGE 07310</strain>
    </source>
</reference>
<keyword evidence="2" id="KW-1185">Reference proteome</keyword>
<organism evidence="1 2">
    <name type="scientific">Vasconcelosia minhoensis LEGE 07310</name>
    <dbReference type="NCBI Taxonomy" id="915328"/>
    <lineage>
        <taxon>Bacteria</taxon>
        <taxon>Bacillati</taxon>
        <taxon>Cyanobacteriota</taxon>
        <taxon>Cyanophyceae</taxon>
        <taxon>Nodosilineales</taxon>
        <taxon>Cymatolegaceae</taxon>
        <taxon>Vasconcelosia</taxon>
        <taxon>Vasconcelosia minhoensis</taxon>
    </lineage>
</organism>
<dbReference type="Proteomes" id="UP000636505">
    <property type="component" value="Unassembled WGS sequence"/>
</dbReference>
<comment type="caution">
    <text evidence="1">The sequence shown here is derived from an EMBL/GenBank/DDBJ whole genome shotgun (WGS) entry which is preliminary data.</text>
</comment>
<dbReference type="AlphaFoldDB" id="A0A8J7AH04"/>
<sequence length="289" mass="33468">MSNRRPSITLSVKAREKAQLEQLALKFGQTWGDRPNISRLIKAIAKGKLRLAASHDWGRELIDALNRARTLLIDSGQVERAVAIANLLLEHSELTLPLRGELEQFVAQPVAPWRLEVERYIRSQQPFQLAYQDAAGQVWRFTIRYAEIVHHEERQYLDCWCDETAGNQDLPELCHNWCLRLDRIAEDAAISSVAGRWRQSGLDHIPAELLFMGPLAFAYRTKLNADIVNEWHPNRPQVRRVIRQITSGFWFFREICRYGEDCEIISPASVRMRMKQKVQALTGLYQREP</sequence>
<evidence type="ECO:0000313" key="1">
    <source>
        <dbReference type="EMBL" id="MBE9078971.1"/>
    </source>
</evidence>
<accession>A0A8J7AH04</accession>
<evidence type="ECO:0000313" key="2">
    <source>
        <dbReference type="Proteomes" id="UP000636505"/>
    </source>
</evidence>
<dbReference type="EMBL" id="JADEXG010000044">
    <property type="protein sequence ID" value="MBE9078971.1"/>
    <property type="molecule type" value="Genomic_DNA"/>
</dbReference>
<dbReference type="RefSeq" id="WP_193909388.1">
    <property type="nucleotide sequence ID" value="NZ_JADEXG010000044.1"/>
</dbReference>
<name>A0A8J7AH04_9CYAN</name>
<protein>
    <submittedName>
        <fullName evidence="1">WYL domain-containing protein</fullName>
    </submittedName>
</protein>